<dbReference type="InterPro" id="IPR035901">
    <property type="entry name" value="GIY-YIG_endonuc_sf"/>
</dbReference>
<dbReference type="Pfam" id="PF26215">
    <property type="entry name" value="HTH_animal"/>
    <property type="match status" value="1"/>
</dbReference>
<dbReference type="PROSITE" id="PS50164">
    <property type="entry name" value="GIY_YIG"/>
    <property type="match status" value="1"/>
</dbReference>
<sequence>MEEQSSILASYVMDDLLDTVIPVLPFRKTFLKKYVDDIILALPKAMINELLYIFNDFDPHIQFTVETEDKHQSVPFLDTKLIRSNNNVIITDWYRKPISSGRYINYWSYHKYNTKINLIKQMKNRILQISDQSFHNKNLKLIRQLFLDNSYPNTLLTKLLFNTTNDTLPGTQTNPVHIPQKINPTIDTTNAILTPRKYFKLPFIQDLTPKLTRIFKSVDENIKIANYTVLTVGSIFTKIKDKTPTDQLSNIVYCIPCASCNKQYIGQTNRHLKGRIASHKSDSRLYPDRCSLAKHVHDEQHIINYNETKILAMENNLNKRLYLEMAFITQTDYLINKKSDVEHLSEIYAYLLNLEKQHKSTHILNK</sequence>
<proteinExistence type="predicted"/>
<dbReference type="InterPro" id="IPR000305">
    <property type="entry name" value="GIY-YIG_endonuc"/>
</dbReference>
<reference evidence="2" key="1">
    <citation type="submission" date="2025-05" db="UniProtKB">
        <authorList>
            <consortium name="EnsemblMetazoa"/>
        </authorList>
    </citation>
    <scope>IDENTIFICATION</scope>
</reference>
<evidence type="ECO:0000259" key="1">
    <source>
        <dbReference type="PROSITE" id="PS50164"/>
    </source>
</evidence>
<dbReference type="RefSeq" id="XP_050515045.1">
    <property type="nucleotide sequence ID" value="XM_050659088.1"/>
</dbReference>
<evidence type="ECO:0000313" key="3">
    <source>
        <dbReference type="Proteomes" id="UP001652700"/>
    </source>
</evidence>
<feature type="domain" description="GIY-YIG" evidence="1">
    <location>
        <begin position="248"/>
        <end position="335"/>
    </location>
</feature>
<dbReference type="EnsemblMetazoa" id="XM_050659088.1">
    <property type="protein sequence ID" value="XP_050515045.1"/>
    <property type="gene ID" value="LOC126890234"/>
</dbReference>
<dbReference type="InterPro" id="IPR058912">
    <property type="entry name" value="HTH_animal"/>
</dbReference>
<evidence type="ECO:0000313" key="2">
    <source>
        <dbReference type="EnsemblMetazoa" id="XP_050515045.1"/>
    </source>
</evidence>
<dbReference type="PANTHER" id="PTHR21301">
    <property type="entry name" value="REVERSE TRANSCRIPTASE"/>
    <property type="match status" value="1"/>
</dbReference>
<dbReference type="SUPFAM" id="SSF82771">
    <property type="entry name" value="GIY-YIG endonuclease"/>
    <property type="match status" value="1"/>
</dbReference>
<name>A0ABM5KXY3_DIAVI</name>
<organism evidence="2 3">
    <name type="scientific">Diabrotica virgifera virgifera</name>
    <name type="common">western corn rootworm</name>
    <dbReference type="NCBI Taxonomy" id="50390"/>
    <lineage>
        <taxon>Eukaryota</taxon>
        <taxon>Metazoa</taxon>
        <taxon>Ecdysozoa</taxon>
        <taxon>Arthropoda</taxon>
        <taxon>Hexapoda</taxon>
        <taxon>Insecta</taxon>
        <taxon>Pterygota</taxon>
        <taxon>Neoptera</taxon>
        <taxon>Endopterygota</taxon>
        <taxon>Coleoptera</taxon>
        <taxon>Polyphaga</taxon>
        <taxon>Cucujiformia</taxon>
        <taxon>Chrysomeloidea</taxon>
        <taxon>Chrysomelidae</taxon>
        <taxon>Galerucinae</taxon>
        <taxon>Diabroticina</taxon>
        <taxon>Diabroticites</taxon>
        <taxon>Diabrotica</taxon>
    </lineage>
</organism>
<dbReference type="PANTHER" id="PTHR21301:SF10">
    <property type="entry name" value="REVERSE TRANSCRIPTASE DOMAIN-CONTAINING PROTEIN"/>
    <property type="match status" value="1"/>
</dbReference>
<accession>A0ABM5KXY3</accession>
<dbReference type="Proteomes" id="UP001652700">
    <property type="component" value="Unplaced"/>
</dbReference>
<keyword evidence="3" id="KW-1185">Reference proteome</keyword>
<dbReference type="Pfam" id="PF01541">
    <property type="entry name" value="GIY-YIG"/>
    <property type="match status" value="1"/>
</dbReference>
<protein>
    <recommendedName>
        <fullName evidence="1">GIY-YIG domain-containing protein</fullName>
    </recommendedName>
</protein>
<dbReference type="Gene3D" id="3.40.1440.10">
    <property type="entry name" value="GIY-YIG endonuclease"/>
    <property type="match status" value="1"/>
</dbReference>
<dbReference type="GeneID" id="126890234"/>